<dbReference type="AlphaFoldDB" id="A0A6P9ER85"/>
<sequence length="172" mass="19974">MDLIEYYKLQTLTQFISMQFLKKVTQLVLPVSVFSFFFSHSSSFSFPQSFDFLSAFPLQLFGHTIDKNCIFLLCNGLLVLLAKYSGLIRSLSGSYQTTEAMLENKVMVEIVGFAENVALRQRREIDYLIKDVKKEIEKTTVEEGGESRKFDDFIRRVKEEIRIEAQRQLVMV</sequence>
<accession>A0A6P9ER85</accession>
<dbReference type="InParanoid" id="A0A6P9ER85"/>
<dbReference type="KEGG" id="jre:118349443"/>
<name>A0A6P9ER85_JUGRE</name>
<protein>
    <submittedName>
        <fullName evidence="2">Uncharacterized protein LOC118349443</fullName>
    </submittedName>
</protein>
<keyword evidence="1" id="KW-1185">Reference proteome</keyword>
<proteinExistence type="predicted"/>
<evidence type="ECO:0000313" key="1">
    <source>
        <dbReference type="Proteomes" id="UP000235220"/>
    </source>
</evidence>
<gene>
    <name evidence="2" type="primary">LOC118349443</name>
</gene>
<dbReference type="Proteomes" id="UP000235220">
    <property type="component" value="Chromosome 9"/>
</dbReference>
<dbReference type="RefSeq" id="XP_035549776.1">
    <property type="nucleotide sequence ID" value="XM_035693883.1"/>
</dbReference>
<organism evidence="1 2">
    <name type="scientific">Juglans regia</name>
    <name type="common">English walnut</name>
    <dbReference type="NCBI Taxonomy" id="51240"/>
    <lineage>
        <taxon>Eukaryota</taxon>
        <taxon>Viridiplantae</taxon>
        <taxon>Streptophyta</taxon>
        <taxon>Embryophyta</taxon>
        <taxon>Tracheophyta</taxon>
        <taxon>Spermatophyta</taxon>
        <taxon>Magnoliopsida</taxon>
        <taxon>eudicotyledons</taxon>
        <taxon>Gunneridae</taxon>
        <taxon>Pentapetalae</taxon>
        <taxon>rosids</taxon>
        <taxon>fabids</taxon>
        <taxon>Fagales</taxon>
        <taxon>Juglandaceae</taxon>
        <taxon>Juglans</taxon>
    </lineage>
</organism>
<dbReference type="PANTHER" id="PTHR34947">
    <property type="entry name" value="TRANSMEMBRANE PROTEIN"/>
    <property type="match status" value="1"/>
</dbReference>
<dbReference type="GeneID" id="118349443"/>
<evidence type="ECO:0000313" key="2">
    <source>
        <dbReference type="RefSeq" id="XP_035549776.1"/>
    </source>
</evidence>
<dbReference type="OrthoDB" id="1727102at2759"/>
<dbReference type="PANTHER" id="PTHR34947:SF2">
    <property type="entry name" value="TRANSMEMBRANE PROTEIN"/>
    <property type="match status" value="1"/>
</dbReference>
<reference evidence="2" key="1">
    <citation type="submission" date="2025-08" db="UniProtKB">
        <authorList>
            <consortium name="RefSeq"/>
        </authorList>
    </citation>
    <scope>IDENTIFICATION</scope>
    <source>
        <tissue evidence="2">Leaves</tissue>
    </source>
</reference>